<feature type="domain" description="MD-2-related lipid-recognition" evidence="5">
    <location>
        <begin position="23"/>
        <end position="146"/>
    </location>
</feature>
<keyword evidence="3" id="KW-0964">Secreted</keyword>
<name>A0A4V3SHA3_OPIFE</name>
<keyword evidence="7" id="KW-1185">Reference proteome</keyword>
<protein>
    <recommendedName>
        <fullName evidence="5">MD-2-related lipid-recognition domain-containing protein</fullName>
    </recommendedName>
</protein>
<dbReference type="InterPro" id="IPR003172">
    <property type="entry name" value="ML_dom"/>
</dbReference>
<dbReference type="Proteomes" id="UP000308267">
    <property type="component" value="Unassembled WGS sequence"/>
</dbReference>
<dbReference type="SUPFAM" id="SSF81296">
    <property type="entry name" value="E set domains"/>
    <property type="match status" value="1"/>
</dbReference>
<evidence type="ECO:0000256" key="1">
    <source>
        <dbReference type="ARBA" id="ARBA00004613"/>
    </source>
</evidence>
<dbReference type="Gene3D" id="2.60.40.770">
    <property type="match status" value="1"/>
</dbReference>
<evidence type="ECO:0000256" key="3">
    <source>
        <dbReference type="ARBA" id="ARBA00022525"/>
    </source>
</evidence>
<dbReference type="OrthoDB" id="10367652at2759"/>
<keyword evidence="4" id="KW-0732">Signal</keyword>
<evidence type="ECO:0000256" key="2">
    <source>
        <dbReference type="ARBA" id="ARBA00006370"/>
    </source>
</evidence>
<dbReference type="GO" id="GO:0005576">
    <property type="term" value="C:extracellular region"/>
    <property type="evidence" value="ECO:0007669"/>
    <property type="project" value="UniProtKB-SubCell"/>
</dbReference>
<dbReference type="FunFam" id="2.60.40.770:FF:000001">
    <property type="entry name" value="NPC intracellular cholesterol transporter 2"/>
    <property type="match status" value="1"/>
</dbReference>
<gene>
    <name evidence="6" type="ORF">CRM22_000395</name>
</gene>
<dbReference type="InterPro" id="IPR014756">
    <property type="entry name" value="Ig_E-set"/>
</dbReference>
<evidence type="ECO:0000259" key="5">
    <source>
        <dbReference type="SMART" id="SM00737"/>
    </source>
</evidence>
<comment type="similarity">
    <text evidence="2">Belongs to the NPC2 family.</text>
</comment>
<feature type="chain" id="PRO_5020500581" description="MD-2-related lipid-recognition domain-containing protein" evidence="4">
    <location>
        <begin position="20"/>
        <end position="150"/>
    </location>
</feature>
<dbReference type="EMBL" id="SJOL01000720">
    <property type="protein sequence ID" value="TGZ75404.1"/>
    <property type="molecule type" value="Genomic_DNA"/>
</dbReference>
<evidence type="ECO:0000256" key="4">
    <source>
        <dbReference type="SAM" id="SignalP"/>
    </source>
</evidence>
<proteinExistence type="inferred from homology"/>
<comment type="subcellular location">
    <subcellularLocation>
        <location evidence="1">Secreted</location>
    </subcellularLocation>
</comment>
<accession>A0A4V3SHA3</accession>
<evidence type="ECO:0000313" key="7">
    <source>
        <dbReference type="Proteomes" id="UP000308267"/>
    </source>
</evidence>
<feature type="signal peptide" evidence="4">
    <location>
        <begin position="1"/>
        <end position="19"/>
    </location>
</feature>
<sequence>MVRRLILPHVLLWCIQVEGRIQWTDCTKQSNVVKGFTIEECRNEPCTLKAGQTLTGTMVFEPAQAFPVIVPWVRVTGPLGFKQWIKFPSPYVDGCKFTTPSCPVQPGSFYTIDIQTKVPNRKYNNKVQIALFDQGSEIIACVQLHLLIQV</sequence>
<dbReference type="SMART" id="SM00737">
    <property type="entry name" value="ML"/>
    <property type="match status" value="1"/>
</dbReference>
<evidence type="ECO:0000313" key="6">
    <source>
        <dbReference type="EMBL" id="TGZ75404.1"/>
    </source>
</evidence>
<dbReference type="AlphaFoldDB" id="A0A4V3SHA3"/>
<comment type="caution">
    <text evidence="6">The sequence shown here is derived from an EMBL/GenBank/DDBJ whole genome shotgun (WGS) entry which is preliminary data.</text>
</comment>
<reference evidence="6 7" key="1">
    <citation type="journal article" date="2019" name="BMC Genomics">
        <title>New insights from Opisthorchis felineus genome: update on genomics of the epidemiologically important liver flukes.</title>
        <authorList>
            <person name="Ershov N.I."/>
            <person name="Mordvinov V.A."/>
            <person name="Prokhortchouk E.B."/>
            <person name="Pakharukova M.Y."/>
            <person name="Gunbin K.V."/>
            <person name="Ustyantsev K."/>
            <person name="Genaev M.A."/>
            <person name="Blinov A.G."/>
            <person name="Mazur A."/>
            <person name="Boulygina E."/>
            <person name="Tsygankova S."/>
            <person name="Khrameeva E."/>
            <person name="Chekanov N."/>
            <person name="Fan G."/>
            <person name="Xiao A."/>
            <person name="Zhang H."/>
            <person name="Xu X."/>
            <person name="Yang H."/>
            <person name="Solovyev V."/>
            <person name="Lee S.M."/>
            <person name="Liu X."/>
            <person name="Afonnikov D.A."/>
            <person name="Skryabin K.G."/>
        </authorList>
    </citation>
    <scope>NUCLEOTIDE SEQUENCE [LARGE SCALE GENOMIC DNA]</scope>
    <source>
        <strain evidence="6">AK-0245</strain>
        <tissue evidence="6">Whole organism</tissue>
    </source>
</reference>
<organism evidence="6 7">
    <name type="scientific">Opisthorchis felineus</name>
    <dbReference type="NCBI Taxonomy" id="147828"/>
    <lineage>
        <taxon>Eukaryota</taxon>
        <taxon>Metazoa</taxon>
        <taxon>Spiralia</taxon>
        <taxon>Lophotrochozoa</taxon>
        <taxon>Platyhelminthes</taxon>
        <taxon>Trematoda</taxon>
        <taxon>Digenea</taxon>
        <taxon>Opisthorchiida</taxon>
        <taxon>Opisthorchiata</taxon>
        <taxon>Opisthorchiidae</taxon>
        <taxon>Opisthorchis</taxon>
    </lineage>
</organism>
<dbReference type="Pfam" id="PF02221">
    <property type="entry name" value="E1_DerP2_DerF2"/>
    <property type="match status" value="1"/>
</dbReference>